<dbReference type="EMBL" id="JH598179">
    <property type="status" value="NOT_ANNOTATED_CDS"/>
    <property type="molecule type" value="Genomic_DNA"/>
</dbReference>
<dbReference type="VEuPathDB" id="FungiDB:HpaG800867"/>
<sequence length="100" mass="11324">MILKAYELCKCSGPAEIKPYSLTKPCTSSQRNHEIAAHEYLRPIMLRLLQNDRGHLVSTTPATVLSPSFEFVSDIRTVATRCLPRVPTHEQDTSSNPFYF</sequence>
<dbReference type="HOGENOM" id="CLU_2311563_0_0_1"/>
<proteinExistence type="predicted"/>
<dbReference type="EnsemblProtists" id="HpaT800867">
    <property type="protein sequence ID" value="HpaP800867"/>
    <property type="gene ID" value="HpaG800867"/>
</dbReference>
<reference evidence="2" key="1">
    <citation type="journal article" date="2010" name="Science">
        <title>Signatures of adaptation to obligate biotrophy in the Hyaloperonospora arabidopsidis genome.</title>
        <authorList>
            <person name="Baxter L."/>
            <person name="Tripathy S."/>
            <person name="Ishaque N."/>
            <person name="Boot N."/>
            <person name="Cabral A."/>
            <person name="Kemen E."/>
            <person name="Thines M."/>
            <person name="Ah-Fong A."/>
            <person name="Anderson R."/>
            <person name="Badejoko W."/>
            <person name="Bittner-Eddy P."/>
            <person name="Boore J.L."/>
            <person name="Chibucos M.C."/>
            <person name="Coates M."/>
            <person name="Dehal P."/>
            <person name="Delehaunty K."/>
            <person name="Dong S."/>
            <person name="Downton P."/>
            <person name="Dumas B."/>
            <person name="Fabro G."/>
            <person name="Fronick C."/>
            <person name="Fuerstenberg S.I."/>
            <person name="Fulton L."/>
            <person name="Gaulin E."/>
            <person name="Govers F."/>
            <person name="Hughes L."/>
            <person name="Humphray S."/>
            <person name="Jiang R.H."/>
            <person name="Judelson H."/>
            <person name="Kamoun S."/>
            <person name="Kyung K."/>
            <person name="Meijer H."/>
            <person name="Minx P."/>
            <person name="Morris P."/>
            <person name="Nelson J."/>
            <person name="Phuntumart V."/>
            <person name="Qutob D."/>
            <person name="Rehmany A."/>
            <person name="Rougon-Cardoso A."/>
            <person name="Ryden P."/>
            <person name="Torto-Alalibo T."/>
            <person name="Studholme D."/>
            <person name="Wang Y."/>
            <person name="Win J."/>
            <person name="Wood J."/>
            <person name="Clifton S.W."/>
            <person name="Rogers J."/>
            <person name="Van den Ackerveken G."/>
            <person name="Jones J.D."/>
            <person name="McDowell J.M."/>
            <person name="Beynon J."/>
            <person name="Tyler B.M."/>
        </authorList>
    </citation>
    <scope>NUCLEOTIDE SEQUENCE [LARGE SCALE GENOMIC DNA]</scope>
    <source>
        <strain evidence="2">Emoy2</strain>
    </source>
</reference>
<dbReference type="Proteomes" id="UP000011713">
    <property type="component" value="Unassembled WGS sequence"/>
</dbReference>
<evidence type="ECO:0000313" key="1">
    <source>
        <dbReference type="EnsemblProtists" id="HpaP800867"/>
    </source>
</evidence>
<dbReference type="AlphaFoldDB" id="M4B3L8"/>
<organism evidence="1 2">
    <name type="scientific">Hyaloperonospora arabidopsidis (strain Emoy2)</name>
    <name type="common">Downy mildew agent</name>
    <name type="synonym">Peronospora arabidopsidis</name>
    <dbReference type="NCBI Taxonomy" id="559515"/>
    <lineage>
        <taxon>Eukaryota</taxon>
        <taxon>Sar</taxon>
        <taxon>Stramenopiles</taxon>
        <taxon>Oomycota</taxon>
        <taxon>Peronosporomycetes</taxon>
        <taxon>Peronosporales</taxon>
        <taxon>Peronosporaceae</taxon>
        <taxon>Hyaloperonospora</taxon>
    </lineage>
</organism>
<name>M4B3L8_HYAAE</name>
<keyword evidence="2" id="KW-1185">Reference proteome</keyword>
<dbReference type="InParanoid" id="M4B3L8"/>
<accession>M4B3L8</accession>
<evidence type="ECO:0000313" key="2">
    <source>
        <dbReference type="Proteomes" id="UP000011713"/>
    </source>
</evidence>
<protein>
    <submittedName>
        <fullName evidence="1">Uncharacterized protein</fullName>
    </submittedName>
</protein>
<reference evidence="1" key="2">
    <citation type="submission" date="2015-06" db="UniProtKB">
        <authorList>
            <consortium name="EnsemblProtists"/>
        </authorList>
    </citation>
    <scope>IDENTIFICATION</scope>
    <source>
        <strain evidence="1">Emoy2</strain>
    </source>
</reference>